<evidence type="ECO:0000256" key="2">
    <source>
        <dbReference type="ARBA" id="ARBA00022723"/>
    </source>
</evidence>
<dbReference type="SUPFAM" id="SSF53098">
    <property type="entry name" value="Ribonuclease H-like"/>
    <property type="match status" value="1"/>
</dbReference>
<protein>
    <recommendedName>
        <fullName evidence="7">HAT C-terminal dimerisation domain-containing protein</fullName>
    </recommendedName>
</protein>
<keyword evidence="6" id="KW-0175">Coiled coil</keyword>
<name>A0A166DX23_9AGAM</name>
<evidence type="ECO:0000313" key="8">
    <source>
        <dbReference type="EMBL" id="KZT38983.1"/>
    </source>
</evidence>
<dbReference type="Proteomes" id="UP000076798">
    <property type="component" value="Unassembled WGS sequence"/>
</dbReference>
<feature type="coiled-coil region" evidence="6">
    <location>
        <begin position="398"/>
        <end position="428"/>
    </location>
</feature>
<dbReference type="EMBL" id="KV428053">
    <property type="protein sequence ID" value="KZT38983.1"/>
    <property type="molecule type" value="Genomic_DNA"/>
</dbReference>
<dbReference type="PANTHER" id="PTHR46481:SF10">
    <property type="entry name" value="ZINC FINGER BED DOMAIN-CONTAINING PROTEIN 39"/>
    <property type="match status" value="1"/>
</dbReference>
<evidence type="ECO:0000256" key="3">
    <source>
        <dbReference type="ARBA" id="ARBA00022771"/>
    </source>
</evidence>
<reference evidence="8 9" key="1">
    <citation type="journal article" date="2016" name="Mol. Biol. Evol.">
        <title>Comparative Genomics of Early-Diverging Mushroom-Forming Fungi Provides Insights into the Origins of Lignocellulose Decay Capabilities.</title>
        <authorList>
            <person name="Nagy L.G."/>
            <person name="Riley R."/>
            <person name="Tritt A."/>
            <person name="Adam C."/>
            <person name="Daum C."/>
            <person name="Floudas D."/>
            <person name="Sun H."/>
            <person name="Yadav J.S."/>
            <person name="Pangilinan J."/>
            <person name="Larsson K.H."/>
            <person name="Matsuura K."/>
            <person name="Barry K."/>
            <person name="Labutti K."/>
            <person name="Kuo R."/>
            <person name="Ohm R.A."/>
            <person name="Bhattacharya S.S."/>
            <person name="Shirouzu T."/>
            <person name="Yoshinaga Y."/>
            <person name="Martin F.M."/>
            <person name="Grigoriev I.V."/>
            <person name="Hibbett D.S."/>
        </authorList>
    </citation>
    <scope>NUCLEOTIDE SEQUENCE [LARGE SCALE GENOMIC DNA]</scope>
    <source>
        <strain evidence="8 9">HHB10207 ss-3</strain>
    </source>
</reference>
<keyword evidence="3" id="KW-0863">Zinc-finger</keyword>
<keyword evidence="5" id="KW-0539">Nucleus</keyword>
<evidence type="ECO:0000256" key="5">
    <source>
        <dbReference type="ARBA" id="ARBA00023242"/>
    </source>
</evidence>
<organism evidence="8 9">
    <name type="scientific">Sistotremastrum suecicum HHB10207 ss-3</name>
    <dbReference type="NCBI Taxonomy" id="1314776"/>
    <lineage>
        <taxon>Eukaryota</taxon>
        <taxon>Fungi</taxon>
        <taxon>Dikarya</taxon>
        <taxon>Basidiomycota</taxon>
        <taxon>Agaricomycotina</taxon>
        <taxon>Agaricomycetes</taxon>
        <taxon>Sistotremastrales</taxon>
        <taxon>Sistotremastraceae</taxon>
        <taxon>Sistotremastrum</taxon>
    </lineage>
</organism>
<gene>
    <name evidence="8" type="ORF">SISSUDRAFT_696854</name>
</gene>
<dbReference type="InterPro" id="IPR008906">
    <property type="entry name" value="HATC_C_dom"/>
</dbReference>
<comment type="subcellular location">
    <subcellularLocation>
        <location evidence="1">Nucleus</location>
    </subcellularLocation>
</comment>
<dbReference type="InterPro" id="IPR012337">
    <property type="entry name" value="RNaseH-like_sf"/>
</dbReference>
<dbReference type="PANTHER" id="PTHR46481">
    <property type="entry name" value="ZINC FINGER BED DOMAIN-CONTAINING PROTEIN 4"/>
    <property type="match status" value="1"/>
</dbReference>
<accession>A0A166DX23</accession>
<keyword evidence="4" id="KW-0862">Zinc</keyword>
<evidence type="ECO:0000259" key="7">
    <source>
        <dbReference type="Pfam" id="PF05699"/>
    </source>
</evidence>
<dbReference type="OrthoDB" id="2690041at2759"/>
<proteinExistence type="predicted"/>
<evidence type="ECO:0000313" key="9">
    <source>
        <dbReference type="Proteomes" id="UP000076798"/>
    </source>
</evidence>
<sequence length="447" mass="50652">MVVELELRIREAGWQWSSKRWRIRCMAHVINLATQALLKSLSKAPHFNPHDPDAHLPEGDAESRRDVIGLVRAISVKERSSSQRKELFADIQNTMHESPSASTTANKTTTTAGAVRVYRLILDMPVRWSSTHAMLYRSFMLKECVTSFIQILYIRETDTAKKAGLAKLQMQASDWAEVKEYYDRAADSDTSLFAILLDPTQKDKHFRQHWGAALHAKAIAAAKEIFKARYEEMEVKGQLKPTITNTIKATKVQALIDFSEFDATPTTAPETPASTSGDSLMDKAFNKYLYGEDEMMGGQTVVEWWGVSPVLHCDYFRSLTIVQANQARYPVWASLAADYLPMQASSVASERAFSSAGITITKRRNRLQGDIVEALQVLKSLYRRNLMKGSDNPTLENEWQLEKNYQEAEQEEEEVEARIEEVQEVDEEDINLAVEVDCASDSDWEDI</sequence>
<evidence type="ECO:0000256" key="6">
    <source>
        <dbReference type="SAM" id="Coils"/>
    </source>
</evidence>
<dbReference type="GO" id="GO:0008270">
    <property type="term" value="F:zinc ion binding"/>
    <property type="evidence" value="ECO:0007669"/>
    <property type="project" value="UniProtKB-KW"/>
</dbReference>
<evidence type="ECO:0000256" key="1">
    <source>
        <dbReference type="ARBA" id="ARBA00004123"/>
    </source>
</evidence>
<feature type="domain" description="HAT C-terminal dimerisation" evidence="7">
    <location>
        <begin position="316"/>
        <end position="380"/>
    </location>
</feature>
<keyword evidence="9" id="KW-1185">Reference proteome</keyword>
<keyword evidence="2" id="KW-0479">Metal-binding</keyword>
<dbReference type="AlphaFoldDB" id="A0A166DX23"/>
<evidence type="ECO:0000256" key="4">
    <source>
        <dbReference type="ARBA" id="ARBA00022833"/>
    </source>
</evidence>
<dbReference type="Pfam" id="PF05699">
    <property type="entry name" value="Dimer_Tnp_hAT"/>
    <property type="match status" value="1"/>
</dbReference>
<dbReference type="GO" id="GO:0005634">
    <property type="term" value="C:nucleus"/>
    <property type="evidence" value="ECO:0007669"/>
    <property type="project" value="UniProtKB-SubCell"/>
</dbReference>
<dbReference type="InterPro" id="IPR052035">
    <property type="entry name" value="ZnF_BED_domain_contain"/>
</dbReference>
<dbReference type="GO" id="GO:0046983">
    <property type="term" value="F:protein dimerization activity"/>
    <property type="evidence" value="ECO:0007669"/>
    <property type="project" value="InterPro"/>
</dbReference>